<sequence>MLKCKLEIRYIRLHFRFQDLSFHKRDKEHELLTQRQHQRTQRSDVRFQGVSGNRH</sequence>
<accession>A0A2P2N2I7</accession>
<dbReference type="AlphaFoldDB" id="A0A2P2N2I7"/>
<dbReference type="EMBL" id="GGEC01056206">
    <property type="protein sequence ID" value="MBX36690.1"/>
    <property type="molecule type" value="Transcribed_RNA"/>
</dbReference>
<reference evidence="2" key="1">
    <citation type="submission" date="2018-02" db="EMBL/GenBank/DDBJ databases">
        <title>Rhizophora mucronata_Transcriptome.</title>
        <authorList>
            <person name="Meera S.P."/>
            <person name="Sreeshan A."/>
            <person name="Augustine A."/>
        </authorList>
    </citation>
    <scope>NUCLEOTIDE SEQUENCE</scope>
    <source>
        <tissue evidence="2">Leaf</tissue>
    </source>
</reference>
<proteinExistence type="predicted"/>
<name>A0A2P2N2I7_RHIMU</name>
<evidence type="ECO:0000256" key="1">
    <source>
        <dbReference type="SAM" id="MobiDB-lite"/>
    </source>
</evidence>
<evidence type="ECO:0000313" key="2">
    <source>
        <dbReference type="EMBL" id="MBX36690.1"/>
    </source>
</evidence>
<protein>
    <submittedName>
        <fullName evidence="2">Uncharacterized protein MANES_01G241000</fullName>
    </submittedName>
</protein>
<feature type="region of interest" description="Disordered" evidence="1">
    <location>
        <begin position="31"/>
        <end position="55"/>
    </location>
</feature>
<organism evidence="2">
    <name type="scientific">Rhizophora mucronata</name>
    <name type="common">Asiatic mangrove</name>
    <dbReference type="NCBI Taxonomy" id="61149"/>
    <lineage>
        <taxon>Eukaryota</taxon>
        <taxon>Viridiplantae</taxon>
        <taxon>Streptophyta</taxon>
        <taxon>Embryophyta</taxon>
        <taxon>Tracheophyta</taxon>
        <taxon>Spermatophyta</taxon>
        <taxon>Magnoliopsida</taxon>
        <taxon>eudicotyledons</taxon>
        <taxon>Gunneridae</taxon>
        <taxon>Pentapetalae</taxon>
        <taxon>rosids</taxon>
        <taxon>fabids</taxon>
        <taxon>Malpighiales</taxon>
        <taxon>Rhizophoraceae</taxon>
        <taxon>Rhizophora</taxon>
    </lineage>
</organism>